<feature type="signal peptide" evidence="1">
    <location>
        <begin position="1"/>
        <end position="29"/>
    </location>
</feature>
<accession>A0A6A3J7L7</accession>
<reference evidence="2 3" key="1">
    <citation type="submission" date="2018-09" db="EMBL/GenBank/DDBJ databases">
        <title>Genomic investigation of the strawberry pathogen Phytophthora fragariae indicates pathogenicity is determined by transcriptional variation in three key races.</title>
        <authorList>
            <person name="Adams T.M."/>
            <person name="Armitage A.D."/>
            <person name="Sobczyk M.K."/>
            <person name="Bates H.J."/>
            <person name="Dunwell J.M."/>
            <person name="Nellist C.F."/>
            <person name="Harrison R.J."/>
        </authorList>
    </citation>
    <scope>NUCLEOTIDE SEQUENCE [LARGE SCALE GENOMIC DNA]</scope>
    <source>
        <strain evidence="2 3">SCRP324</strain>
    </source>
</reference>
<keyword evidence="1" id="KW-0732">Signal</keyword>
<name>A0A6A3J7L7_9STRA</name>
<dbReference type="Proteomes" id="UP000435112">
    <property type="component" value="Unassembled WGS sequence"/>
</dbReference>
<sequence length="114" mass="12764">MSTLASRHIARRTWTMSLFILSIDPFVHGLYATVNRCPQVKRLATSATTWFLKWVPWSLIHTRGTPYRLCQSRIASAVTAAVGTAQGTSSQKWVASSFSTSRYCIAPKDSPRCR</sequence>
<dbReference type="EMBL" id="QXFU01002170">
    <property type="protein sequence ID" value="KAE8989438.1"/>
    <property type="molecule type" value="Genomic_DNA"/>
</dbReference>
<proteinExistence type="predicted"/>
<dbReference type="AlphaFoldDB" id="A0A6A3J7L7"/>
<organism evidence="2 3">
    <name type="scientific">Phytophthora rubi</name>
    <dbReference type="NCBI Taxonomy" id="129364"/>
    <lineage>
        <taxon>Eukaryota</taxon>
        <taxon>Sar</taxon>
        <taxon>Stramenopiles</taxon>
        <taxon>Oomycota</taxon>
        <taxon>Peronosporomycetes</taxon>
        <taxon>Peronosporales</taxon>
        <taxon>Peronosporaceae</taxon>
        <taxon>Phytophthora</taxon>
    </lineage>
</organism>
<evidence type="ECO:0000313" key="2">
    <source>
        <dbReference type="EMBL" id="KAE8989438.1"/>
    </source>
</evidence>
<evidence type="ECO:0000313" key="3">
    <source>
        <dbReference type="Proteomes" id="UP000435112"/>
    </source>
</evidence>
<evidence type="ECO:0000256" key="1">
    <source>
        <dbReference type="SAM" id="SignalP"/>
    </source>
</evidence>
<comment type="caution">
    <text evidence="2">The sequence shown here is derived from an EMBL/GenBank/DDBJ whole genome shotgun (WGS) entry which is preliminary data.</text>
</comment>
<feature type="chain" id="PRO_5025336523" description="Secreted protein" evidence="1">
    <location>
        <begin position="30"/>
        <end position="114"/>
    </location>
</feature>
<gene>
    <name evidence="2" type="ORF">PR002_g21446</name>
</gene>
<evidence type="ECO:0008006" key="4">
    <source>
        <dbReference type="Google" id="ProtNLM"/>
    </source>
</evidence>
<protein>
    <recommendedName>
        <fullName evidence="4">Secreted protein</fullName>
    </recommendedName>
</protein>